<dbReference type="Gramene" id="OQU92123">
    <property type="protein sequence ID" value="OQU92123"/>
    <property type="gene ID" value="SORBI_3001G293633"/>
</dbReference>
<evidence type="ECO:0000313" key="2">
    <source>
        <dbReference type="Proteomes" id="UP000000768"/>
    </source>
</evidence>
<organism evidence="1 2">
    <name type="scientific">Sorghum bicolor</name>
    <name type="common">Sorghum</name>
    <name type="synonym">Sorghum vulgare</name>
    <dbReference type="NCBI Taxonomy" id="4558"/>
    <lineage>
        <taxon>Eukaryota</taxon>
        <taxon>Viridiplantae</taxon>
        <taxon>Streptophyta</taxon>
        <taxon>Embryophyta</taxon>
        <taxon>Tracheophyta</taxon>
        <taxon>Spermatophyta</taxon>
        <taxon>Magnoliopsida</taxon>
        <taxon>Liliopsida</taxon>
        <taxon>Poales</taxon>
        <taxon>Poaceae</taxon>
        <taxon>PACMAD clade</taxon>
        <taxon>Panicoideae</taxon>
        <taxon>Andropogonodae</taxon>
        <taxon>Andropogoneae</taxon>
        <taxon>Sorghinae</taxon>
        <taxon>Sorghum</taxon>
    </lineage>
</organism>
<sequence length="208" mass="22461">MGVRGVRLQAWATTTIDFGASATASRQPRTADRMIATGHGISGFGGKLGRRGPTRTDGLIQSNSRLAGGWVVRAAPSHRSRKTARVLDLPVTQHCRAVCNSICPHNTHTQHSITSMAPRLACTLRGKKKTSCSYASSQWPVGGRHQAEISEEIGFASRGCCVSFASCIEAPRRWDDVRERKLKLAIPHFVVPLSEAAVVYANVNVCLA</sequence>
<reference evidence="1 2" key="1">
    <citation type="journal article" date="2009" name="Nature">
        <title>The Sorghum bicolor genome and the diversification of grasses.</title>
        <authorList>
            <person name="Paterson A.H."/>
            <person name="Bowers J.E."/>
            <person name="Bruggmann R."/>
            <person name="Dubchak I."/>
            <person name="Grimwood J."/>
            <person name="Gundlach H."/>
            <person name="Haberer G."/>
            <person name="Hellsten U."/>
            <person name="Mitros T."/>
            <person name="Poliakov A."/>
            <person name="Schmutz J."/>
            <person name="Spannagl M."/>
            <person name="Tang H."/>
            <person name="Wang X."/>
            <person name="Wicker T."/>
            <person name="Bharti A.K."/>
            <person name="Chapman J."/>
            <person name="Feltus F.A."/>
            <person name="Gowik U."/>
            <person name="Grigoriev I.V."/>
            <person name="Lyons E."/>
            <person name="Maher C.A."/>
            <person name="Martis M."/>
            <person name="Narechania A."/>
            <person name="Otillar R.P."/>
            <person name="Penning B.W."/>
            <person name="Salamov A.A."/>
            <person name="Wang Y."/>
            <person name="Zhang L."/>
            <person name="Carpita N.C."/>
            <person name="Freeling M."/>
            <person name="Gingle A.R."/>
            <person name="Hash C.T."/>
            <person name="Keller B."/>
            <person name="Klein P."/>
            <person name="Kresovich S."/>
            <person name="McCann M.C."/>
            <person name="Ming R."/>
            <person name="Peterson D.G."/>
            <person name="Mehboob-ur-Rahman"/>
            <person name="Ware D."/>
            <person name="Westhoff P."/>
            <person name="Mayer K.F."/>
            <person name="Messing J."/>
            <person name="Rokhsar D.S."/>
        </authorList>
    </citation>
    <scope>NUCLEOTIDE SEQUENCE [LARGE SCALE GENOMIC DNA]</scope>
    <source>
        <strain evidence="2">cv. BTx623</strain>
    </source>
</reference>
<name>A0A1Z5S866_SORBI</name>
<dbReference type="InParanoid" id="A0A1Z5S866"/>
<dbReference type="AlphaFoldDB" id="A0A1Z5S866"/>
<protein>
    <submittedName>
        <fullName evidence="1">Uncharacterized protein</fullName>
    </submittedName>
</protein>
<proteinExistence type="predicted"/>
<accession>A0A1Z5S866</accession>
<gene>
    <name evidence="1" type="ORF">SORBI_3001G293633</name>
</gene>
<dbReference type="Proteomes" id="UP000000768">
    <property type="component" value="Chromosome 1"/>
</dbReference>
<reference evidence="2" key="2">
    <citation type="journal article" date="2018" name="Plant J.">
        <title>The Sorghum bicolor reference genome: improved assembly, gene annotations, a transcriptome atlas, and signatures of genome organization.</title>
        <authorList>
            <person name="McCormick R.F."/>
            <person name="Truong S.K."/>
            <person name="Sreedasyam A."/>
            <person name="Jenkins J."/>
            <person name="Shu S."/>
            <person name="Sims D."/>
            <person name="Kennedy M."/>
            <person name="Amirebrahimi M."/>
            <person name="Weers B.D."/>
            <person name="McKinley B."/>
            <person name="Mattison A."/>
            <person name="Morishige D.T."/>
            <person name="Grimwood J."/>
            <person name="Schmutz J."/>
            <person name="Mullet J.E."/>
        </authorList>
    </citation>
    <scope>NUCLEOTIDE SEQUENCE [LARGE SCALE GENOMIC DNA]</scope>
    <source>
        <strain evidence="2">cv. BTx623</strain>
    </source>
</reference>
<keyword evidence="2" id="KW-1185">Reference proteome</keyword>
<evidence type="ECO:0000313" key="1">
    <source>
        <dbReference type="EMBL" id="OQU92123.1"/>
    </source>
</evidence>
<dbReference type="EMBL" id="CM000760">
    <property type="protein sequence ID" value="OQU92123.1"/>
    <property type="molecule type" value="Genomic_DNA"/>
</dbReference>